<dbReference type="STRING" id="452.Lspi_1041"/>
<comment type="function">
    <text evidence="1">Catalyzes the phosphorylation of riboflavin to FMN followed by the adenylation of FMN to FAD.</text>
</comment>
<dbReference type="NCBIfam" id="TIGR00083">
    <property type="entry name" value="ribF"/>
    <property type="match status" value="1"/>
</dbReference>
<dbReference type="UniPathway" id="UPA00277">
    <property type="reaction ID" value="UER00407"/>
</dbReference>
<evidence type="ECO:0000256" key="2">
    <source>
        <dbReference type="ARBA" id="ARBA00004726"/>
    </source>
</evidence>
<evidence type="ECO:0000256" key="11">
    <source>
        <dbReference type="ARBA" id="ARBA00022840"/>
    </source>
</evidence>
<dbReference type="GO" id="GO:0005524">
    <property type="term" value="F:ATP binding"/>
    <property type="evidence" value="ECO:0007669"/>
    <property type="project" value="UniProtKB-UniRule"/>
</dbReference>
<dbReference type="GO" id="GO:0009398">
    <property type="term" value="P:FMN biosynthetic process"/>
    <property type="evidence" value="ECO:0007669"/>
    <property type="project" value="UniProtKB-UniRule"/>
</dbReference>
<dbReference type="GO" id="GO:0006747">
    <property type="term" value="P:FAD biosynthetic process"/>
    <property type="evidence" value="ECO:0007669"/>
    <property type="project" value="UniProtKB-UniRule"/>
</dbReference>
<feature type="domain" description="Riboflavin kinase" evidence="16">
    <location>
        <begin position="183"/>
        <end position="307"/>
    </location>
</feature>
<dbReference type="InterPro" id="IPR015864">
    <property type="entry name" value="FAD_synthase"/>
</dbReference>
<keyword evidence="11 15" id="KW-0067">ATP-binding</keyword>
<name>A0A0W0Z6Z0_LEGSP</name>
<dbReference type="AlphaFoldDB" id="A0A0W0Z6Z0"/>
<dbReference type="SUPFAM" id="SSF52374">
    <property type="entry name" value="Nucleotidylyl transferase"/>
    <property type="match status" value="1"/>
</dbReference>
<evidence type="ECO:0000256" key="3">
    <source>
        <dbReference type="ARBA" id="ARBA00005201"/>
    </source>
</evidence>
<keyword evidence="4 15" id="KW-0285">Flavoprotein</keyword>
<dbReference type="OrthoDB" id="9803667at2"/>
<dbReference type="EC" id="2.7.1.26" evidence="15"/>
<dbReference type="GO" id="GO:0009231">
    <property type="term" value="P:riboflavin biosynthetic process"/>
    <property type="evidence" value="ECO:0007669"/>
    <property type="project" value="InterPro"/>
</dbReference>
<evidence type="ECO:0000256" key="5">
    <source>
        <dbReference type="ARBA" id="ARBA00022643"/>
    </source>
</evidence>
<evidence type="ECO:0000256" key="7">
    <source>
        <dbReference type="ARBA" id="ARBA00022695"/>
    </source>
</evidence>
<dbReference type="SMART" id="SM00904">
    <property type="entry name" value="Flavokinase"/>
    <property type="match status" value="1"/>
</dbReference>
<sequence length="318" mass="35807">MKLLRGSFNPSLFATGAVVTIGNFDGVHTGHQALLGRLYAEARKRSLPAVVVLFEPQPGEFFQQENAPARLTTLREKLAQFKRNRIDFVYCLRFNKQLAELEPEAFIERYFFSLLQARYLLVGNDFRFGRGRRGDAGLLTQKAEHNHCVVETFPDHRVGDLRVSSTKIRELLAQGNLEQASVLLGRLFSLCGRVLAGEGRGRQWGIPTANLAMQRHNIPLKGVFCVQVIRQNGERVNGVANLGSRPTVDGSKVVLEVHLFDFKGDLYGEFLQVYFLHKLRDEIKFSSVEELIDQIHNDVVTAKAKFVSGRLVLNAITE</sequence>
<comment type="catalytic activity">
    <reaction evidence="14 15">
        <text>FMN + ATP + H(+) = FAD + diphosphate</text>
        <dbReference type="Rhea" id="RHEA:17237"/>
        <dbReference type="ChEBI" id="CHEBI:15378"/>
        <dbReference type="ChEBI" id="CHEBI:30616"/>
        <dbReference type="ChEBI" id="CHEBI:33019"/>
        <dbReference type="ChEBI" id="CHEBI:57692"/>
        <dbReference type="ChEBI" id="CHEBI:58210"/>
        <dbReference type="EC" id="2.7.7.2"/>
    </reaction>
</comment>
<dbReference type="Gene3D" id="2.40.30.30">
    <property type="entry name" value="Riboflavin kinase-like"/>
    <property type="match status" value="1"/>
</dbReference>
<dbReference type="FunFam" id="3.40.50.620:FF:000021">
    <property type="entry name" value="Riboflavin biosynthesis protein"/>
    <property type="match status" value="1"/>
</dbReference>
<dbReference type="NCBIfam" id="NF004163">
    <property type="entry name" value="PRK05627.1-6"/>
    <property type="match status" value="1"/>
</dbReference>
<dbReference type="EMBL" id="LNYX01000012">
    <property type="protein sequence ID" value="KTD64874.1"/>
    <property type="molecule type" value="Genomic_DNA"/>
</dbReference>
<keyword evidence="18" id="KW-1185">Reference proteome</keyword>
<dbReference type="PANTHER" id="PTHR22749">
    <property type="entry name" value="RIBOFLAVIN KINASE/FMN ADENYLYLTRANSFERASE"/>
    <property type="match status" value="1"/>
</dbReference>
<dbReference type="UniPathway" id="UPA00276">
    <property type="reaction ID" value="UER00406"/>
</dbReference>
<dbReference type="Gene3D" id="3.40.50.620">
    <property type="entry name" value="HUPs"/>
    <property type="match status" value="1"/>
</dbReference>
<evidence type="ECO:0000256" key="10">
    <source>
        <dbReference type="ARBA" id="ARBA00022827"/>
    </source>
</evidence>
<dbReference type="InterPro" id="IPR002606">
    <property type="entry name" value="Riboflavin_kinase_bac"/>
</dbReference>
<dbReference type="CDD" id="cd02064">
    <property type="entry name" value="FAD_synthetase_N"/>
    <property type="match status" value="1"/>
</dbReference>
<comment type="catalytic activity">
    <reaction evidence="13 15">
        <text>riboflavin + ATP = FMN + ADP + H(+)</text>
        <dbReference type="Rhea" id="RHEA:14357"/>
        <dbReference type="ChEBI" id="CHEBI:15378"/>
        <dbReference type="ChEBI" id="CHEBI:30616"/>
        <dbReference type="ChEBI" id="CHEBI:57986"/>
        <dbReference type="ChEBI" id="CHEBI:58210"/>
        <dbReference type="ChEBI" id="CHEBI:456216"/>
        <dbReference type="EC" id="2.7.1.26"/>
    </reaction>
</comment>
<gene>
    <name evidence="17" type="primary">ribF</name>
    <name evidence="17" type="ORF">Lspi_1041</name>
</gene>
<dbReference type="Pfam" id="PF06574">
    <property type="entry name" value="FAD_syn"/>
    <property type="match status" value="1"/>
</dbReference>
<keyword evidence="12" id="KW-0511">Multifunctional enzyme</keyword>
<dbReference type="RefSeq" id="WP_058482974.1">
    <property type="nucleotide sequence ID" value="NZ_CAAAII010000003.1"/>
</dbReference>
<dbReference type="Proteomes" id="UP000054877">
    <property type="component" value="Unassembled WGS sequence"/>
</dbReference>
<evidence type="ECO:0000256" key="6">
    <source>
        <dbReference type="ARBA" id="ARBA00022679"/>
    </source>
</evidence>
<evidence type="ECO:0000256" key="12">
    <source>
        <dbReference type="ARBA" id="ARBA00023268"/>
    </source>
</evidence>
<keyword evidence="5 15" id="KW-0288">FMN</keyword>
<dbReference type="EC" id="2.7.7.2" evidence="15"/>
<dbReference type="NCBIfam" id="NF004162">
    <property type="entry name" value="PRK05627.1-5"/>
    <property type="match status" value="1"/>
</dbReference>
<comment type="caution">
    <text evidence="17">The sequence shown here is derived from an EMBL/GenBank/DDBJ whole genome shotgun (WGS) entry which is preliminary data.</text>
</comment>
<evidence type="ECO:0000256" key="14">
    <source>
        <dbReference type="ARBA" id="ARBA00049494"/>
    </source>
</evidence>
<dbReference type="InterPro" id="IPR015865">
    <property type="entry name" value="Riboflavin_kinase_bac/euk"/>
</dbReference>
<reference evidence="17 18" key="1">
    <citation type="submission" date="2015-11" db="EMBL/GenBank/DDBJ databases">
        <title>Genomic analysis of 38 Legionella species identifies large and diverse effector repertoires.</title>
        <authorList>
            <person name="Burstein D."/>
            <person name="Amaro F."/>
            <person name="Zusman T."/>
            <person name="Lifshitz Z."/>
            <person name="Cohen O."/>
            <person name="Gilbert J.A."/>
            <person name="Pupko T."/>
            <person name="Shuman H.A."/>
            <person name="Segal G."/>
        </authorList>
    </citation>
    <scope>NUCLEOTIDE SEQUENCE [LARGE SCALE GENOMIC DNA]</scope>
    <source>
        <strain evidence="17 18">Mt.St.Helens-9</strain>
    </source>
</reference>
<keyword evidence="7 15" id="KW-0548">Nucleotidyltransferase</keyword>
<comment type="pathway">
    <text evidence="2 15">Cofactor biosynthesis; FAD biosynthesis; FAD from FMN: step 1/1.</text>
</comment>
<dbReference type="PANTHER" id="PTHR22749:SF6">
    <property type="entry name" value="RIBOFLAVIN KINASE"/>
    <property type="match status" value="1"/>
</dbReference>
<dbReference type="InterPro" id="IPR023468">
    <property type="entry name" value="Riboflavin_kinase"/>
</dbReference>
<organism evidence="17 18">
    <name type="scientific">Legionella spiritensis</name>
    <dbReference type="NCBI Taxonomy" id="452"/>
    <lineage>
        <taxon>Bacteria</taxon>
        <taxon>Pseudomonadati</taxon>
        <taxon>Pseudomonadota</taxon>
        <taxon>Gammaproteobacteria</taxon>
        <taxon>Legionellales</taxon>
        <taxon>Legionellaceae</taxon>
        <taxon>Legionella</taxon>
    </lineage>
</organism>
<comment type="similarity">
    <text evidence="15">Belongs to the ribF family.</text>
</comment>
<dbReference type="SUPFAM" id="SSF82114">
    <property type="entry name" value="Riboflavin kinase-like"/>
    <property type="match status" value="1"/>
</dbReference>
<evidence type="ECO:0000256" key="13">
    <source>
        <dbReference type="ARBA" id="ARBA00047880"/>
    </source>
</evidence>
<evidence type="ECO:0000256" key="1">
    <source>
        <dbReference type="ARBA" id="ARBA00002121"/>
    </source>
</evidence>
<evidence type="ECO:0000259" key="16">
    <source>
        <dbReference type="SMART" id="SM00904"/>
    </source>
</evidence>
<proteinExistence type="inferred from homology"/>
<evidence type="ECO:0000256" key="9">
    <source>
        <dbReference type="ARBA" id="ARBA00022777"/>
    </source>
</evidence>
<protein>
    <recommendedName>
        <fullName evidence="15">Riboflavin biosynthesis protein</fullName>
    </recommendedName>
    <domain>
        <recommendedName>
            <fullName evidence="15">Riboflavin kinase</fullName>
            <ecNumber evidence="15">2.7.1.26</ecNumber>
        </recommendedName>
        <alternativeName>
            <fullName evidence="15">Flavokinase</fullName>
        </alternativeName>
    </domain>
    <domain>
        <recommendedName>
            <fullName evidence="15">FMN adenylyltransferase</fullName>
            <ecNumber evidence="15">2.7.7.2</ecNumber>
        </recommendedName>
        <alternativeName>
            <fullName evidence="15">FAD pyrophosphorylase</fullName>
        </alternativeName>
        <alternativeName>
            <fullName evidence="15">FAD synthase</fullName>
        </alternativeName>
    </domain>
</protein>
<keyword evidence="10 15" id="KW-0274">FAD</keyword>
<dbReference type="Pfam" id="PF01687">
    <property type="entry name" value="Flavokinase"/>
    <property type="match status" value="1"/>
</dbReference>
<evidence type="ECO:0000313" key="17">
    <source>
        <dbReference type="EMBL" id="KTD64874.1"/>
    </source>
</evidence>
<keyword evidence="6 15" id="KW-0808">Transferase</keyword>
<dbReference type="InterPro" id="IPR023465">
    <property type="entry name" value="Riboflavin_kinase_dom_sf"/>
</dbReference>
<dbReference type="PATRIC" id="fig|452.5.peg.1142"/>
<evidence type="ECO:0000256" key="8">
    <source>
        <dbReference type="ARBA" id="ARBA00022741"/>
    </source>
</evidence>
<evidence type="ECO:0000256" key="4">
    <source>
        <dbReference type="ARBA" id="ARBA00022630"/>
    </source>
</evidence>
<accession>A0A0W0Z6Z0</accession>
<dbReference type="InterPro" id="IPR014729">
    <property type="entry name" value="Rossmann-like_a/b/a_fold"/>
</dbReference>
<keyword evidence="8 15" id="KW-0547">Nucleotide-binding</keyword>
<dbReference type="PIRSF" id="PIRSF004491">
    <property type="entry name" value="FAD_Synth"/>
    <property type="match status" value="1"/>
</dbReference>
<evidence type="ECO:0000256" key="15">
    <source>
        <dbReference type="PIRNR" id="PIRNR004491"/>
    </source>
</evidence>
<dbReference type="NCBIfam" id="NF004160">
    <property type="entry name" value="PRK05627.1-3"/>
    <property type="match status" value="1"/>
</dbReference>
<keyword evidence="9 15" id="KW-0418">Kinase</keyword>
<evidence type="ECO:0000313" key="18">
    <source>
        <dbReference type="Proteomes" id="UP000054877"/>
    </source>
</evidence>
<dbReference type="NCBIfam" id="NF004159">
    <property type="entry name" value="PRK05627.1-2"/>
    <property type="match status" value="1"/>
</dbReference>
<dbReference type="GO" id="GO:0008531">
    <property type="term" value="F:riboflavin kinase activity"/>
    <property type="evidence" value="ECO:0007669"/>
    <property type="project" value="UniProtKB-UniRule"/>
</dbReference>
<comment type="pathway">
    <text evidence="3 15">Cofactor biosynthesis; FMN biosynthesis; FMN from riboflavin (ATP route): step 1/1.</text>
</comment>
<dbReference type="GO" id="GO:0003919">
    <property type="term" value="F:FMN adenylyltransferase activity"/>
    <property type="evidence" value="ECO:0007669"/>
    <property type="project" value="UniProtKB-UniRule"/>
</dbReference>